<accession>A0A2P4X5C9</accession>
<reference evidence="1 2" key="1">
    <citation type="journal article" date="2017" name="Genome Biol. Evol.">
        <title>Phytophthora megakarya and P. palmivora, closely related causal agents of cacao black pod rot, underwent increases in genome sizes and gene numbers by different mechanisms.</title>
        <authorList>
            <person name="Ali S.S."/>
            <person name="Shao J."/>
            <person name="Lary D.J."/>
            <person name="Kronmiller B."/>
            <person name="Shen D."/>
            <person name="Strem M.D."/>
            <person name="Amoako-Attah I."/>
            <person name="Akrofi A.Y."/>
            <person name="Begoude B.A."/>
            <person name="Ten Hoopen G.M."/>
            <person name="Coulibaly K."/>
            <person name="Kebe B.I."/>
            <person name="Melnick R.L."/>
            <person name="Guiltinan M.J."/>
            <person name="Tyler B.M."/>
            <person name="Meinhardt L.W."/>
            <person name="Bailey B.A."/>
        </authorList>
    </citation>
    <scope>NUCLEOTIDE SEQUENCE [LARGE SCALE GENOMIC DNA]</scope>
    <source>
        <strain evidence="2">sbr112.9</strain>
    </source>
</reference>
<keyword evidence="2" id="KW-1185">Reference proteome</keyword>
<dbReference type="AlphaFoldDB" id="A0A2P4X5C9"/>
<name>A0A2P4X5C9_9STRA</name>
<protein>
    <submittedName>
        <fullName evidence="1">Uncharacterized protein</fullName>
    </submittedName>
</protein>
<evidence type="ECO:0000313" key="2">
    <source>
        <dbReference type="Proteomes" id="UP000237271"/>
    </source>
</evidence>
<comment type="caution">
    <text evidence="1">The sequence shown here is derived from an EMBL/GenBank/DDBJ whole genome shotgun (WGS) entry which is preliminary data.</text>
</comment>
<sequence>MASGYTELELLSSLSNFFHPKSDILSAAPAPTIVNRIGSSQLGETDESLHKFLTGHTAKELRFQGAIH</sequence>
<dbReference type="EMBL" id="NCKW01016832">
    <property type="protein sequence ID" value="POM60764.1"/>
    <property type="molecule type" value="Genomic_DNA"/>
</dbReference>
<dbReference type="Proteomes" id="UP000237271">
    <property type="component" value="Unassembled WGS sequence"/>
</dbReference>
<gene>
    <name evidence="1" type="ORF">PHPALM_30344</name>
</gene>
<organism evidence="1 2">
    <name type="scientific">Phytophthora palmivora</name>
    <dbReference type="NCBI Taxonomy" id="4796"/>
    <lineage>
        <taxon>Eukaryota</taxon>
        <taxon>Sar</taxon>
        <taxon>Stramenopiles</taxon>
        <taxon>Oomycota</taxon>
        <taxon>Peronosporomycetes</taxon>
        <taxon>Peronosporales</taxon>
        <taxon>Peronosporaceae</taxon>
        <taxon>Phytophthora</taxon>
    </lineage>
</organism>
<proteinExistence type="predicted"/>
<evidence type="ECO:0000313" key="1">
    <source>
        <dbReference type="EMBL" id="POM60764.1"/>
    </source>
</evidence>